<name>A0A7R8X207_9CRUS</name>
<evidence type="ECO:0000256" key="1">
    <source>
        <dbReference type="SAM" id="MobiDB-lite"/>
    </source>
</evidence>
<evidence type="ECO:0000313" key="4">
    <source>
        <dbReference type="Proteomes" id="UP000677054"/>
    </source>
</evidence>
<gene>
    <name evidence="3" type="ORF">DSTB1V02_LOCUS2470</name>
</gene>
<feature type="signal peptide" evidence="2">
    <location>
        <begin position="1"/>
        <end position="19"/>
    </location>
</feature>
<dbReference type="EMBL" id="LR899794">
    <property type="protein sequence ID" value="CAD7242505.1"/>
    <property type="molecule type" value="Genomic_DNA"/>
</dbReference>
<proteinExistence type="predicted"/>
<dbReference type="AlphaFoldDB" id="A0A7R8X207"/>
<dbReference type="Proteomes" id="UP000677054">
    <property type="component" value="Unassembled WGS sequence"/>
</dbReference>
<accession>A0A7R8X207</accession>
<feature type="chain" id="PRO_5036208977" evidence="2">
    <location>
        <begin position="20"/>
        <end position="203"/>
    </location>
</feature>
<sequence length="203" mass="22057">MKFALGLLLLACLAALALGAEETRQIDAPEGAVEEDLTPAEGLLFKKLFGYGGFGYGRARPSKDPKHVQARTPSMSKQGPQARPSKPPPIRVVRSPRNPDGNSAMKARGNPRCSRSALVTLALACLVTLMTQVTQATLAQGNKKSGSSAEQNAGAKDDLAPAASAWWGYKGGYYWPNYYWPNYGWSSSGYGWPYYGGYYYDYK</sequence>
<keyword evidence="4" id="KW-1185">Reference proteome</keyword>
<evidence type="ECO:0000256" key="2">
    <source>
        <dbReference type="SAM" id="SignalP"/>
    </source>
</evidence>
<keyword evidence="2" id="KW-0732">Signal</keyword>
<evidence type="ECO:0000313" key="3">
    <source>
        <dbReference type="EMBL" id="CAD7242505.1"/>
    </source>
</evidence>
<feature type="region of interest" description="Disordered" evidence="1">
    <location>
        <begin position="60"/>
        <end position="110"/>
    </location>
</feature>
<reference evidence="3" key="1">
    <citation type="submission" date="2020-11" db="EMBL/GenBank/DDBJ databases">
        <authorList>
            <person name="Tran Van P."/>
        </authorList>
    </citation>
    <scope>NUCLEOTIDE SEQUENCE</scope>
</reference>
<dbReference type="EMBL" id="CAJPEV010000277">
    <property type="protein sequence ID" value="CAG0883330.1"/>
    <property type="molecule type" value="Genomic_DNA"/>
</dbReference>
<protein>
    <submittedName>
        <fullName evidence="3">Uncharacterized protein</fullName>
    </submittedName>
</protein>
<organism evidence="3">
    <name type="scientific">Darwinula stevensoni</name>
    <dbReference type="NCBI Taxonomy" id="69355"/>
    <lineage>
        <taxon>Eukaryota</taxon>
        <taxon>Metazoa</taxon>
        <taxon>Ecdysozoa</taxon>
        <taxon>Arthropoda</taxon>
        <taxon>Crustacea</taxon>
        <taxon>Oligostraca</taxon>
        <taxon>Ostracoda</taxon>
        <taxon>Podocopa</taxon>
        <taxon>Podocopida</taxon>
        <taxon>Darwinulocopina</taxon>
        <taxon>Darwinuloidea</taxon>
        <taxon>Darwinulidae</taxon>
        <taxon>Darwinula</taxon>
    </lineage>
</organism>